<name>A0A538TIS6_UNCEI</name>
<keyword evidence="1" id="KW-0285">Flavoprotein</keyword>
<evidence type="ECO:0000256" key="1">
    <source>
        <dbReference type="ARBA" id="ARBA00022630"/>
    </source>
</evidence>
<keyword evidence="4" id="KW-0547">Nucleotide-binding</keyword>
<dbReference type="AlphaFoldDB" id="A0A538TIS6"/>
<evidence type="ECO:0000313" key="5">
    <source>
        <dbReference type="EMBL" id="TMQ63515.1"/>
    </source>
</evidence>
<evidence type="ECO:0000256" key="3">
    <source>
        <dbReference type="ARBA" id="ARBA00022679"/>
    </source>
</evidence>
<keyword evidence="3" id="KW-0808">Transferase</keyword>
<evidence type="ECO:0000256" key="2">
    <source>
        <dbReference type="ARBA" id="ARBA00022643"/>
    </source>
</evidence>
<dbReference type="GO" id="GO:0009231">
    <property type="term" value="P:riboflavin biosynthetic process"/>
    <property type="evidence" value="ECO:0007669"/>
    <property type="project" value="InterPro"/>
</dbReference>
<dbReference type="SUPFAM" id="SSF82114">
    <property type="entry name" value="Riboflavin kinase-like"/>
    <property type="match status" value="1"/>
</dbReference>
<dbReference type="GO" id="GO:0000166">
    <property type="term" value="F:nucleotide binding"/>
    <property type="evidence" value="ECO:0007669"/>
    <property type="project" value="UniProtKB-KW"/>
</dbReference>
<dbReference type="InterPro" id="IPR023465">
    <property type="entry name" value="Riboflavin_kinase_dom_sf"/>
</dbReference>
<evidence type="ECO:0000313" key="6">
    <source>
        <dbReference type="Proteomes" id="UP000317366"/>
    </source>
</evidence>
<dbReference type="Gene3D" id="2.40.30.30">
    <property type="entry name" value="Riboflavin kinase-like"/>
    <property type="match status" value="1"/>
</dbReference>
<sequence length="66" mass="7615">MLRGRVRTGRGDFGKWIGRLQSHYREKTGLSLYPGTLNVELEAPLRERFGLQDGDWVEIEVPEEAK</sequence>
<comment type="caution">
    <text evidence="5">The sequence shown here is derived from an EMBL/GenBank/DDBJ whole genome shotgun (WGS) entry which is preliminary data.</text>
</comment>
<keyword evidence="2" id="KW-0288">FMN</keyword>
<evidence type="ECO:0008006" key="7">
    <source>
        <dbReference type="Google" id="ProtNLM"/>
    </source>
</evidence>
<dbReference type="Proteomes" id="UP000317366">
    <property type="component" value="Unassembled WGS sequence"/>
</dbReference>
<organism evidence="5 6">
    <name type="scientific">Eiseniibacteriota bacterium</name>
    <dbReference type="NCBI Taxonomy" id="2212470"/>
    <lineage>
        <taxon>Bacteria</taxon>
        <taxon>Candidatus Eiseniibacteriota</taxon>
    </lineage>
</organism>
<proteinExistence type="predicted"/>
<evidence type="ECO:0000256" key="4">
    <source>
        <dbReference type="ARBA" id="ARBA00022741"/>
    </source>
</evidence>
<protein>
    <recommendedName>
        <fullName evidence="7">DUF120 domain-containing protein</fullName>
    </recommendedName>
</protein>
<reference evidence="5 6" key="1">
    <citation type="journal article" date="2019" name="Nat. Microbiol.">
        <title>Mediterranean grassland soil C-N compound turnover is dependent on rainfall and depth, and is mediated by genomically divergent microorganisms.</title>
        <authorList>
            <person name="Diamond S."/>
            <person name="Andeer P.F."/>
            <person name="Li Z."/>
            <person name="Crits-Christoph A."/>
            <person name="Burstein D."/>
            <person name="Anantharaman K."/>
            <person name="Lane K.R."/>
            <person name="Thomas B.C."/>
            <person name="Pan C."/>
            <person name="Northen T.R."/>
            <person name="Banfield J.F."/>
        </authorList>
    </citation>
    <scope>NUCLEOTIDE SEQUENCE [LARGE SCALE GENOMIC DNA]</scope>
    <source>
        <strain evidence="5">WS_7</strain>
    </source>
</reference>
<dbReference type="GO" id="GO:0008531">
    <property type="term" value="F:riboflavin kinase activity"/>
    <property type="evidence" value="ECO:0007669"/>
    <property type="project" value="InterPro"/>
</dbReference>
<dbReference type="EMBL" id="VBOX01000057">
    <property type="protein sequence ID" value="TMQ63515.1"/>
    <property type="molecule type" value="Genomic_DNA"/>
</dbReference>
<gene>
    <name evidence="5" type="ORF">E6K77_05145</name>
</gene>
<accession>A0A538TIS6</accession>